<feature type="compositionally biased region" description="Polar residues" evidence="1">
    <location>
        <begin position="1630"/>
        <end position="1649"/>
    </location>
</feature>
<gene>
    <name evidence="3" type="ORF">LECACI_7A007120</name>
</gene>
<feature type="compositionally biased region" description="Basic and acidic residues" evidence="1">
    <location>
        <begin position="575"/>
        <end position="584"/>
    </location>
</feature>
<evidence type="ECO:0000259" key="2">
    <source>
        <dbReference type="Pfam" id="PF19050"/>
    </source>
</evidence>
<organism evidence="3 4">
    <name type="scientific">Lecanosticta acicola</name>
    <dbReference type="NCBI Taxonomy" id="111012"/>
    <lineage>
        <taxon>Eukaryota</taxon>
        <taxon>Fungi</taxon>
        <taxon>Dikarya</taxon>
        <taxon>Ascomycota</taxon>
        <taxon>Pezizomycotina</taxon>
        <taxon>Dothideomycetes</taxon>
        <taxon>Dothideomycetidae</taxon>
        <taxon>Mycosphaerellales</taxon>
        <taxon>Mycosphaerellaceae</taxon>
        <taxon>Lecanosticta</taxon>
    </lineage>
</organism>
<feature type="region of interest" description="Disordered" evidence="1">
    <location>
        <begin position="574"/>
        <end position="599"/>
    </location>
</feature>
<feature type="region of interest" description="Disordered" evidence="1">
    <location>
        <begin position="1593"/>
        <end position="1733"/>
    </location>
</feature>
<reference evidence="3" key="1">
    <citation type="submission" date="2023-11" db="EMBL/GenBank/DDBJ databases">
        <authorList>
            <person name="Alioto T."/>
            <person name="Alioto T."/>
            <person name="Gomez Garrido J."/>
        </authorList>
    </citation>
    <scope>NUCLEOTIDE SEQUENCE</scope>
</reference>
<feature type="compositionally biased region" description="Basic and acidic residues" evidence="1">
    <location>
        <begin position="80"/>
        <end position="125"/>
    </location>
</feature>
<feature type="compositionally biased region" description="Basic and acidic residues" evidence="1">
    <location>
        <begin position="207"/>
        <end position="222"/>
    </location>
</feature>
<feature type="compositionally biased region" description="Basic and acidic residues" evidence="1">
    <location>
        <begin position="330"/>
        <end position="345"/>
    </location>
</feature>
<feature type="compositionally biased region" description="Basic and acidic residues" evidence="1">
    <location>
        <begin position="354"/>
        <end position="363"/>
    </location>
</feature>
<feature type="compositionally biased region" description="Polar residues" evidence="1">
    <location>
        <begin position="256"/>
        <end position="265"/>
    </location>
</feature>
<protein>
    <recommendedName>
        <fullName evidence="2">PhoD-like phosphatase domain-containing protein</fullName>
    </recommendedName>
</protein>
<evidence type="ECO:0000313" key="3">
    <source>
        <dbReference type="EMBL" id="CAK4031962.1"/>
    </source>
</evidence>
<comment type="caution">
    <text evidence="3">The sequence shown here is derived from an EMBL/GenBank/DDBJ whole genome shotgun (WGS) entry which is preliminary data.</text>
</comment>
<dbReference type="PANTHER" id="PTHR46689:SF1">
    <property type="entry name" value="PHOD-LIKE PHOSPHATASE DOMAIN-CONTAINING PROTEIN"/>
    <property type="match status" value="1"/>
</dbReference>
<feature type="compositionally biased region" description="Polar residues" evidence="1">
    <location>
        <begin position="430"/>
        <end position="453"/>
    </location>
</feature>
<sequence length="1733" mass="192768">MAHDRRQSGLWNRNPETGVYEQVPIPTAQIQPKGPYQYYEPPPRGYEVPRRSFSDRSANPKPNPNDEPLVPATNGAIVHSESRKQRGIDAAKEATQKLPDPIRDDLNQHPDSTSDHLPKTKRVTEARLQGSATRQPPFRGDSDYVPSNIRAKAWSPDVVSPGTRTQAQPSYFPPQKSRQTSNASSISESVRRGSVPDRSPLQSLESWSKEEKRARVEQAEHKARQRSLAGAETPKGEGQVLRSGTLRSEKERVVSDSATRLPSQRNARREERRQVSDPVSPDPLSTAEKFHTATAALRDGSAQQNGPPKQAEVQPGLGHSASTRTSQASRDVRANDAVQRSRSDAAPRGSTGPERSKSAKYRARDAGFAGAAAAYNTGPSFADHDASAAAERGRVAYERRKASMPYNAPESRVSPTSPEGDRGSAGVGSTGSRRVQKRTQPSDEYTARNQLQTDRAGGTGSRSDRKAANAFQQPDPIPPRSVHNPSNDLVKYSIPPQTAGGQQAREQVQFGAENPHVAETGTHHRFNDLFHRSGHEPRAYQPASKPLEDWRSARTARLTAQDLDFDHGVAAAPRSDQHDAWWDKSHRRTSSGGSRTATSMPQYDGPYEEQANGFQPRLFLKCGPLLRYTGIRREAASQSRSGRSDSFVEKEIWRGSVMIVTEDDQSDLHSSPVLRLFAQPMDLQQPPSWEMLQTGQEMPPEYEDPIAGQVKVSRTGRALYVRPVHDLPGDVDLSRRENNNGLYAATRTPVLGPQTSVGPDGRQSQHITFQDKSRIKKRDGERAGRYREVKAVRLHTERRFTFWRFNIEVELSSKQYRVAYRINNGPAIGFWVPARGETMNIMFHSCNGFSLSVDPTNFSGPDPLWRDVLNRHQSRPFHVMIGGGDQIYNDAAMRDTQLFREWLQTKNPEHKHSADFSLELQDELEEFYFHRYAMWFSQGLFGMANSQIPMVNLWDDHDIIDGYGSYPHHFMSTRVFTGLGAVAFKYYMLFQHQSLAAETEKEEPSWLLGKSPGPYINELSRSVFMSLGNKVAFLGLDCRTERMRDEVLSQATYDEVFERCRAEIFKGQTKHLMVLLGVPIAYPRLNFLENILTSRFMDPIKAIGRTGALGGFVNKFDGGVEILDDLDDHWTAKHHKAERNWFIQELQELAAEKSVRVTILGGDVHLGAIGQFYSNKRLGLAKDQDHRYMPNVISSAIVNTPPPVMMADVINKRNKVHHLDDETDEDMIPMFGHDVDGSRRNNSHLLPRRNFCIISEYFPGSTRPNTPVQERIEPGTPASATFGDEMLEQREPRDRRFPPGSMKRTMSLTRAPANLVRRLSGSSKSRNPPVSLPLEHAQPYDAHHAGQQPVPSAMKRANSLGGPRSDFRPSEDAVSRPTFHRRPTDFSIKEARKAAKAAELGGNLDGRQPGHVDLEGGLDVSLCMEVDQHDPSGRTVPYRLLVPALWYEGSGNPNPERFKSQRGSLMRRLRWNRKREAHTDGEDEDGVWSGSEGSRTPSPDSATKMNTEMNAAPNAMGLTGTGRGAYRPNTKVEAPPGAPQRASMDVNGTNGYAVGARNATPRTMSGGSGYGANAAPPHHHPVNAYNRGYNMSSPPIGDFSAHPTPHTTQAVPGSASERYPQSGYRRTSAPLPSTQSRSMPPQNARTGNGTYDGYDSEGSLTSSEFYDDDELDERRANVPVRRGNKVEEFFGFGKGPGSQRRPVQQERPAQVGETGEMGRSKSVSKGGGWKIWK</sequence>
<dbReference type="CDD" id="cd07389">
    <property type="entry name" value="MPP_PhoD"/>
    <property type="match status" value="1"/>
</dbReference>
<feature type="compositionally biased region" description="Basic and acidic residues" evidence="1">
    <location>
        <begin position="1365"/>
        <end position="1374"/>
    </location>
</feature>
<feature type="compositionally biased region" description="Polar residues" evidence="1">
    <location>
        <begin position="320"/>
        <end position="329"/>
    </location>
</feature>
<name>A0AAI8Z3V3_9PEZI</name>
<dbReference type="Pfam" id="PF19050">
    <property type="entry name" value="PhoD_2"/>
    <property type="match status" value="1"/>
</dbReference>
<proteinExistence type="predicted"/>
<dbReference type="InterPro" id="IPR029052">
    <property type="entry name" value="Metallo-depent_PP-like"/>
</dbReference>
<evidence type="ECO:0000256" key="1">
    <source>
        <dbReference type="SAM" id="MobiDB-lite"/>
    </source>
</evidence>
<feature type="compositionally biased region" description="Low complexity" evidence="1">
    <location>
        <begin position="590"/>
        <end position="599"/>
    </location>
</feature>
<feature type="compositionally biased region" description="Basic and acidic residues" evidence="1">
    <location>
        <begin position="382"/>
        <end position="394"/>
    </location>
</feature>
<accession>A0AAI8Z3V3</accession>
<dbReference type="PANTHER" id="PTHR46689">
    <property type="entry name" value="MEMBRANE PROTEIN, PUTATIVE-RELATED"/>
    <property type="match status" value="1"/>
</dbReference>
<feature type="region of interest" description="Disordered" evidence="1">
    <location>
        <begin position="375"/>
        <end position="394"/>
    </location>
</feature>
<dbReference type="GO" id="GO:0016020">
    <property type="term" value="C:membrane"/>
    <property type="evidence" value="ECO:0007669"/>
    <property type="project" value="TreeGrafter"/>
</dbReference>
<feature type="domain" description="PhoD-like phosphatase" evidence="2">
    <location>
        <begin position="830"/>
        <end position="1092"/>
    </location>
</feature>
<dbReference type="Proteomes" id="UP001296104">
    <property type="component" value="Unassembled WGS sequence"/>
</dbReference>
<dbReference type="Gene3D" id="3.60.21.70">
    <property type="entry name" value="PhoD-like phosphatase"/>
    <property type="match status" value="1"/>
</dbReference>
<dbReference type="InterPro" id="IPR038607">
    <property type="entry name" value="PhoD-like_sf"/>
</dbReference>
<feature type="compositionally biased region" description="Polar residues" evidence="1">
    <location>
        <begin position="176"/>
        <end position="188"/>
    </location>
</feature>
<feature type="compositionally biased region" description="Polar residues" evidence="1">
    <location>
        <begin position="753"/>
        <end position="768"/>
    </location>
</feature>
<feature type="region of interest" description="Disordered" evidence="1">
    <location>
        <begin position="399"/>
        <end position="502"/>
    </location>
</feature>
<dbReference type="EMBL" id="CAVMBE010000056">
    <property type="protein sequence ID" value="CAK4031962.1"/>
    <property type="molecule type" value="Genomic_DNA"/>
</dbReference>
<feature type="compositionally biased region" description="Basic and acidic residues" evidence="1">
    <location>
        <begin position="769"/>
        <end position="781"/>
    </location>
</feature>
<keyword evidence="4" id="KW-1185">Reference proteome</keyword>
<feature type="region of interest" description="Disordered" evidence="1">
    <location>
        <begin position="1"/>
        <end position="363"/>
    </location>
</feature>
<feature type="region of interest" description="Disordered" evidence="1">
    <location>
        <begin position="1476"/>
        <end position="1547"/>
    </location>
</feature>
<feature type="region of interest" description="Disordered" evidence="1">
    <location>
        <begin position="1342"/>
        <end position="1378"/>
    </location>
</feature>
<feature type="region of interest" description="Disordered" evidence="1">
    <location>
        <begin position="749"/>
        <end position="781"/>
    </location>
</feature>
<evidence type="ECO:0000313" key="4">
    <source>
        <dbReference type="Proteomes" id="UP001296104"/>
    </source>
</evidence>
<dbReference type="InterPro" id="IPR043904">
    <property type="entry name" value="PhoD_2-like"/>
</dbReference>
<feature type="compositionally biased region" description="Polar residues" evidence="1">
    <location>
        <begin position="1491"/>
        <end position="1509"/>
    </location>
</feature>
<dbReference type="InterPro" id="IPR018946">
    <property type="entry name" value="PhoD-like_MPP"/>
</dbReference>
<dbReference type="SUPFAM" id="SSF56300">
    <property type="entry name" value="Metallo-dependent phosphatases"/>
    <property type="match status" value="1"/>
</dbReference>